<dbReference type="Proteomes" id="UP000029444">
    <property type="component" value="Unassembled WGS sequence"/>
</dbReference>
<dbReference type="STRING" id="1177154.Y5S_02567"/>
<organism evidence="2 3">
    <name type="scientific">Alcanivorax nanhaiticus</name>
    <dbReference type="NCBI Taxonomy" id="1177154"/>
    <lineage>
        <taxon>Bacteria</taxon>
        <taxon>Pseudomonadati</taxon>
        <taxon>Pseudomonadota</taxon>
        <taxon>Gammaproteobacteria</taxon>
        <taxon>Oceanospirillales</taxon>
        <taxon>Alcanivoracaceae</taxon>
        <taxon>Alcanivorax</taxon>
    </lineage>
</organism>
<feature type="coiled-coil region" evidence="1">
    <location>
        <begin position="92"/>
        <end position="119"/>
    </location>
</feature>
<protein>
    <recommendedName>
        <fullName evidence="4">Lipoprotein</fullName>
    </recommendedName>
</protein>
<name>A0A095UP20_9GAMM</name>
<dbReference type="PROSITE" id="PS51257">
    <property type="entry name" value="PROKAR_LIPOPROTEIN"/>
    <property type="match status" value="1"/>
</dbReference>
<evidence type="ECO:0000256" key="1">
    <source>
        <dbReference type="SAM" id="Coils"/>
    </source>
</evidence>
<dbReference type="OrthoDB" id="6082095at2"/>
<reference evidence="2 3" key="1">
    <citation type="submission" date="2012-09" db="EMBL/GenBank/DDBJ databases">
        <title>Genome Sequence of alkane-degrading Bacterium Alcanivorax sp. 19-m-6.</title>
        <authorList>
            <person name="Lai Q."/>
            <person name="Shao Z."/>
        </authorList>
    </citation>
    <scope>NUCLEOTIDE SEQUENCE [LARGE SCALE GENOMIC DNA]</scope>
    <source>
        <strain evidence="2 3">19-m-6</strain>
    </source>
</reference>
<proteinExistence type="predicted"/>
<comment type="caution">
    <text evidence="2">The sequence shown here is derived from an EMBL/GenBank/DDBJ whole genome shotgun (WGS) entry which is preliminary data.</text>
</comment>
<dbReference type="EMBL" id="ARXV01000010">
    <property type="protein sequence ID" value="KGD64265.1"/>
    <property type="molecule type" value="Genomic_DNA"/>
</dbReference>
<dbReference type="AlphaFoldDB" id="A0A095UP20"/>
<keyword evidence="1" id="KW-0175">Coiled coil</keyword>
<evidence type="ECO:0000313" key="3">
    <source>
        <dbReference type="Proteomes" id="UP000029444"/>
    </source>
</evidence>
<evidence type="ECO:0008006" key="4">
    <source>
        <dbReference type="Google" id="ProtNLM"/>
    </source>
</evidence>
<evidence type="ECO:0000313" key="2">
    <source>
        <dbReference type="EMBL" id="KGD64265.1"/>
    </source>
</evidence>
<dbReference type="PATRIC" id="fig|1177154.3.peg.2603"/>
<accession>A0A095UP20</accession>
<sequence length="278" mass="31140">MKYMILGFLAFLLAGCGEKFDATSQSMIKISYNNILKSLDTPAEKGEFARQFNSYTEPYQLFICADGLGSDEISDDPCIEKNDIESLHGLSYDEVVETVAKHEAEVANINRQIVKANIETLHRAWKNTAEGIIQRDKDFVVSAEKASMQGLPAVTFSFTNNSKHTISGFWLCLNVTEVQTGNEVASECNDVKPFNVGRPIPPGNSYKDSMVHRKIGTYARNQNYRVTGFIANVVDPMGNEVYPAMTNGEYEEYKQLKNSHLDIFDEVEEEIGAAAWYN</sequence>
<keyword evidence="3" id="KW-1185">Reference proteome</keyword>
<dbReference type="RefSeq" id="WP_035233498.1">
    <property type="nucleotide sequence ID" value="NZ_ARXV01000010.1"/>
</dbReference>
<gene>
    <name evidence="2" type="ORF">Y5S_02567</name>
</gene>